<protein>
    <recommendedName>
        <fullName evidence="3">DUF4865 domain-containing protein</fullName>
    </recommendedName>
</protein>
<proteinExistence type="predicted"/>
<evidence type="ECO:0000313" key="1">
    <source>
        <dbReference type="EMBL" id="AEG71973.1"/>
    </source>
</evidence>
<keyword evidence="1" id="KW-0614">Plasmid</keyword>
<dbReference type="AlphaFoldDB" id="F6GAQ5"/>
<accession>F6GAQ5</accession>
<dbReference type="Proteomes" id="UP000007953">
    <property type="component" value="Plasmid megaplasmid"/>
</dbReference>
<evidence type="ECO:0008006" key="3">
    <source>
        <dbReference type="Google" id="ProtNLM"/>
    </source>
</evidence>
<name>F6GAQ5_RALS8</name>
<dbReference type="EMBL" id="CP002820">
    <property type="protein sequence ID" value="AEG71973.1"/>
    <property type="molecule type" value="Genomic_DNA"/>
</dbReference>
<dbReference type="Pfam" id="PF16157">
    <property type="entry name" value="DUF4865"/>
    <property type="match status" value="1"/>
</dbReference>
<evidence type="ECO:0000313" key="2">
    <source>
        <dbReference type="Proteomes" id="UP000007953"/>
    </source>
</evidence>
<dbReference type="InterPro" id="IPR032349">
    <property type="entry name" value="DUF4865"/>
</dbReference>
<dbReference type="PATRIC" id="fig|1031711.3.peg.4531"/>
<sequence length="278" mass="30089">MNNVEQAWAGDPSMETCDATCLRCSAPGLACRVPPDVARRRVLRAGPGAPRAPGRPFHDAGFGVASRPCRRACYPAAACGRADLEGGTMILAHDVHPLPADYDVALIRERARQRGPLWDAAPDLHLKAFLLRERERGQCGAAAGSYSSRYLWRHDGAFRDFLVNGRYRAVTGRLGRADVQSRLVLDARKGPGRTPRFAYREDLDIPFDAELTAILHAEVERNAAVAERPGTVATAVGVDTKDWKLTRILLSEPSPSGNEPGVGYTVLHLAAPLLGALP</sequence>
<gene>
    <name evidence="1" type="ordered locus">RSPO_m01338</name>
</gene>
<geneLocation type="plasmid" evidence="2"/>
<reference evidence="1 2" key="1">
    <citation type="journal article" date="2011" name="J. Bacteriol.">
        <title>Complete genome sequence of the plant pathogen Ralstonia solanacearum strain Po82.</title>
        <authorList>
            <person name="Xu J."/>
            <person name="Zheng H.J."/>
            <person name="Liu L."/>
            <person name="Pan Z.C."/>
            <person name="Prior P."/>
            <person name="Tang B."/>
            <person name="Xu J.S."/>
            <person name="Zhang H."/>
            <person name="Tian Q."/>
            <person name="Zhang L.Q."/>
            <person name="Feng J."/>
        </authorList>
    </citation>
    <scope>NUCLEOTIDE SEQUENCE [LARGE SCALE GENOMIC DNA]</scope>
    <source>
        <strain evidence="2">Po82</strain>
    </source>
</reference>
<dbReference type="HOGENOM" id="CLU_087283_0_0_4"/>
<dbReference type="KEGG" id="rsn:RSPO_m01338"/>
<organism evidence="1 2">
    <name type="scientific">Ralstonia solanacearum (strain Po82)</name>
    <dbReference type="NCBI Taxonomy" id="1031711"/>
    <lineage>
        <taxon>Bacteria</taxon>
        <taxon>Pseudomonadati</taxon>
        <taxon>Pseudomonadota</taxon>
        <taxon>Betaproteobacteria</taxon>
        <taxon>Burkholderiales</taxon>
        <taxon>Burkholderiaceae</taxon>
        <taxon>Ralstonia</taxon>
        <taxon>Ralstonia solanacearum species complex</taxon>
    </lineage>
</organism>